<accession>A0ABQ5CFN1</accession>
<feature type="compositionally biased region" description="Basic and acidic residues" evidence="1">
    <location>
        <begin position="39"/>
        <end position="56"/>
    </location>
</feature>
<feature type="compositionally biased region" description="Polar residues" evidence="1">
    <location>
        <begin position="58"/>
        <end position="71"/>
    </location>
</feature>
<reference evidence="2" key="1">
    <citation type="journal article" date="2022" name="Int. J. Mol. Sci.">
        <title>Draft Genome of Tanacetum Coccineum: Genomic Comparison of Closely Related Tanacetum-Family Plants.</title>
        <authorList>
            <person name="Yamashiro T."/>
            <person name="Shiraishi A."/>
            <person name="Nakayama K."/>
            <person name="Satake H."/>
        </authorList>
    </citation>
    <scope>NUCLEOTIDE SEQUENCE</scope>
</reference>
<feature type="compositionally biased region" description="Basic and acidic residues" evidence="1">
    <location>
        <begin position="22"/>
        <end position="31"/>
    </location>
</feature>
<name>A0ABQ5CFN1_9ASTR</name>
<protein>
    <submittedName>
        <fullName evidence="2">Uncharacterized protein</fullName>
    </submittedName>
</protein>
<reference evidence="2" key="2">
    <citation type="submission" date="2022-01" db="EMBL/GenBank/DDBJ databases">
        <authorList>
            <person name="Yamashiro T."/>
            <person name="Shiraishi A."/>
            <person name="Satake H."/>
            <person name="Nakayama K."/>
        </authorList>
    </citation>
    <scope>NUCLEOTIDE SEQUENCE</scope>
</reference>
<feature type="region of interest" description="Disordered" evidence="1">
    <location>
        <begin position="1"/>
        <end position="99"/>
    </location>
</feature>
<organism evidence="2 3">
    <name type="scientific">Tanacetum coccineum</name>
    <dbReference type="NCBI Taxonomy" id="301880"/>
    <lineage>
        <taxon>Eukaryota</taxon>
        <taxon>Viridiplantae</taxon>
        <taxon>Streptophyta</taxon>
        <taxon>Embryophyta</taxon>
        <taxon>Tracheophyta</taxon>
        <taxon>Spermatophyta</taxon>
        <taxon>Magnoliopsida</taxon>
        <taxon>eudicotyledons</taxon>
        <taxon>Gunneridae</taxon>
        <taxon>Pentapetalae</taxon>
        <taxon>asterids</taxon>
        <taxon>campanulids</taxon>
        <taxon>Asterales</taxon>
        <taxon>Asteraceae</taxon>
        <taxon>Asteroideae</taxon>
        <taxon>Anthemideae</taxon>
        <taxon>Anthemidinae</taxon>
        <taxon>Tanacetum</taxon>
    </lineage>
</organism>
<evidence type="ECO:0000313" key="2">
    <source>
        <dbReference type="EMBL" id="GJT24736.1"/>
    </source>
</evidence>
<gene>
    <name evidence="2" type="ORF">Tco_0894673</name>
</gene>
<evidence type="ECO:0000313" key="3">
    <source>
        <dbReference type="Proteomes" id="UP001151760"/>
    </source>
</evidence>
<dbReference type="EMBL" id="BQNB010014159">
    <property type="protein sequence ID" value="GJT24736.1"/>
    <property type="molecule type" value="Genomic_DNA"/>
</dbReference>
<dbReference type="Proteomes" id="UP001151760">
    <property type="component" value="Unassembled WGS sequence"/>
</dbReference>
<keyword evidence="3" id="KW-1185">Reference proteome</keyword>
<comment type="caution">
    <text evidence="2">The sequence shown here is derived from an EMBL/GenBank/DDBJ whole genome shotgun (WGS) entry which is preliminary data.</text>
</comment>
<sequence>MMRTAYIRLVSSPTHPLRITKKPSEKIPKGDPEEEPEEDPKKESEEEPNEEPKEASESGSNTLPPDYTTLNEEIDSDLDSTARSEAKADELEYTRESNV</sequence>
<proteinExistence type="predicted"/>
<evidence type="ECO:0000256" key="1">
    <source>
        <dbReference type="SAM" id="MobiDB-lite"/>
    </source>
</evidence>
<feature type="compositionally biased region" description="Basic and acidic residues" evidence="1">
    <location>
        <begin position="80"/>
        <end position="99"/>
    </location>
</feature>